<proteinExistence type="predicted"/>
<sequence length="382" mass="44459">MELLHICSYYIGNKLYANLIKELSKSEINQHVFVPLKNDSFTGSNQLPSKYKTVDYYYKNILKRYDRFFYFNKTRKQLHVIERSIMSDSKIDFVHAHTLFSDGGTAYKLHQKYGINYIVNVRNTDINVFYKYGVHLRLFMYKILLNAKAIIFLSHAYKNQTLSVLPSYILNQIENKCYVVPNGIHDYWHENALIQKNTSISKKVKLLFIGSINKNKNLKTVIQACQVLNSRGYNVSLDVIGDGPLEKHCKELSNKLNMEKDIIFHGYITDMKSITRVMDNCDIFVMPSFKETFGLVYIEVMSRGIPVIYSEGQGIDGFFENGEVGYSVDPNNSEMLCNVVSKIIKNYNNMSQNCLKRANKFQWKNVAEKYQKLYLEGKINER</sequence>
<evidence type="ECO:0000256" key="1">
    <source>
        <dbReference type="ARBA" id="ARBA00022679"/>
    </source>
</evidence>
<dbReference type="SUPFAM" id="SSF53756">
    <property type="entry name" value="UDP-Glycosyltransferase/glycogen phosphorylase"/>
    <property type="match status" value="1"/>
</dbReference>
<dbReference type="InterPro" id="IPR001296">
    <property type="entry name" value="Glyco_trans_1"/>
</dbReference>
<dbReference type="GO" id="GO:0016757">
    <property type="term" value="F:glycosyltransferase activity"/>
    <property type="evidence" value="ECO:0007669"/>
    <property type="project" value="UniProtKB-KW"/>
</dbReference>
<evidence type="ECO:0000259" key="2">
    <source>
        <dbReference type="Pfam" id="PF00534"/>
    </source>
</evidence>
<protein>
    <submittedName>
        <fullName evidence="4">Glycosyltransferase</fullName>
        <ecNumber evidence="4">2.4.-.-</ecNumber>
    </submittedName>
</protein>
<feature type="domain" description="Glycosyl transferase family 1" evidence="2">
    <location>
        <begin position="194"/>
        <end position="360"/>
    </location>
</feature>
<gene>
    <name evidence="4" type="ORF">ACKA06_16390</name>
</gene>
<dbReference type="Pfam" id="PF00534">
    <property type="entry name" value="Glycos_transf_1"/>
    <property type="match status" value="1"/>
</dbReference>
<accession>A0ABW8VSM1</accession>
<keyword evidence="4" id="KW-0328">Glycosyltransferase</keyword>
<organism evidence="4 5">
    <name type="scientific">Rossellomorea oryzaecorticis</name>
    <dbReference type="NCBI Taxonomy" id="1396505"/>
    <lineage>
        <taxon>Bacteria</taxon>
        <taxon>Bacillati</taxon>
        <taxon>Bacillota</taxon>
        <taxon>Bacilli</taxon>
        <taxon>Bacillales</taxon>
        <taxon>Bacillaceae</taxon>
        <taxon>Rossellomorea</taxon>
    </lineage>
</organism>
<dbReference type="InterPro" id="IPR028098">
    <property type="entry name" value="Glyco_trans_4-like_N"/>
</dbReference>
<evidence type="ECO:0000313" key="5">
    <source>
        <dbReference type="Proteomes" id="UP001628668"/>
    </source>
</evidence>
<dbReference type="PANTHER" id="PTHR46401">
    <property type="entry name" value="GLYCOSYLTRANSFERASE WBBK-RELATED"/>
    <property type="match status" value="1"/>
</dbReference>
<evidence type="ECO:0000313" key="4">
    <source>
        <dbReference type="EMBL" id="MFL8938369.1"/>
    </source>
</evidence>
<dbReference type="RefSeq" id="WP_411160174.1">
    <property type="nucleotide sequence ID" value="NZ_JBJOSA010000016.1"/>
</dbReference>
<keyword evidence="5" id="KW-1185">Reference proteome</keyword>
<evidence type="ECO:0000259" key="3">
    <source>
        <dbReference type="Pfam" id="PF13439"/>
    </source>
</evidence>
<dbReference type="PANTHER" id="PTHR46401:SF2">
    <property type="entry name" value="GLYCOSYLTRANSFERASE WBBK-RELATED"/>
    <property type="match status" value="1"/>
</dbReference>
<name>A0ABW8VSM1_9BACI</name>
<dbReference type="EC" id="2.4.-.-" evidence="4"/>
<reference evidence="4 5" key="1">
    <citation type="submission" date="2024-12" db="EMBL/GenBank/DDBJ databases">
        <authorList>
            <person name="Li X."/>
            <person name="Zhang D."/>
        </authorList>
    </citation>
    <scope>NUCLEOTIDE SEQUENCE [LARGE SCALE GENOMIC DNA]</scope>
    <source>
        <strain evidence="4 5">JCM19602</strain>
    </source>
</reference>
<dbReference type="Pfam" id="PF13439">
    <property type="entry name" value="Glyco_transf_4"/>
    <property type="match status" value="1"/>
</dbReference>
<keyword evidence="1 4" id="KW-0808">Transferase</keyword>
<comment type="caution">
    <text evidence="4">The sequence shown here is derived from an EMBL/GenBank/DDBJ whole genome shotgun (WGS) entry which is preliminary data.</text>
</comment>
<dbReference type="EMBL" id="JBJOSA010000016">
    <property type="protein sequence ID" value="MFL8938369.1"/>
    <property type="molecule type" value="Genomic_DNA"/>
</dbReference>
<dbReference type="Proteomes" id="UP001628668">
    <property type="component" value="Unassembled WGS sequence"/>
</dbReference>
<feature type="domain" description="Glycosyltransferase subfamily 4-like N-terminal" evidence="3">
    <location>
        <begin position="17"/>
        <end position="184"/>
    </location>
</feature>
<dbReference type="Gene3D" id="3.40.50.2000">
    <property type="entry name" value="Glycogen Phosphorylase B"/>
    <property type="match status" value="2"/>
</dbReference>